<feature type="region of interest" description="Disordered" evidence="1">
    <location>
        <begin position="31"/>
        <end position="58"/>
    </location>
</feature>
<accession>F7VIJ0</accession>
<dbReference type="EMBL" id="BABS01000183">
    <property type="protein sequence ID" value="GAA10185.1"/>
    <property type="molecule type" value="Genomic_DNA"/>
</dbReference>
<dbReference type="Proteomes" id="UP000004319">
    <property type="component" value="Unassembled WGS sequence"/>
</dbReference>
<evidence type="ECO:0000313" key="3">
    <source>
        <dbReference type="Proteomes" id="UP000004319"/>
    </source>
</evidence>
<comment type="caution">
    <text evidence="2">The sequence shown here is derived from an EMBL/GenBank/DDBJ whole genome shotgun (WGS) entry which is preliminary data.</text>
</comment>
<reference evidence="2 3" key="1">
    <citation type="journal article" date="2011" name="Biochem. Biophys. Res. Commun.">
        <title>Increased number of Arginine-based salt bridges contributes to the thermotolerance of thermotolerant acetic acid bacteria, Acetobacter tropicalis SKU1100.</title>
        <authorList>
            <person name="Matsutani M."/>
            <person name="Hirakawa H."/>
            <person name="Nishikura M."/>
            <person name="Soemphol W."/>
            <person name="Ali I.A.I."/>
            <person name="Yakushi T."/>
            <person name="Matsushita K."/>
        </authorList>
    </citation>
    <scope>NUCLEOTIDE SEQUENCE [LARGE SCALE GENOMIC DNA]</scope>
    <source>
        <strain evidence="2 3">NBRC 101654</strain>
    </source>
</reference>
<name>F7VIJ0_9PROT</name>
<evidence type="ECO:0000313" key="2">
    <source>
        <dbReference type="EMBL" id="GAA10185.1"/>
    </source>
</evidence>
<proteinExistence type="predicted"/>
<sequence>MTVLNGPGILLTERAEIVYIEVLPHDVALSDSDEETNAYEQADTAIIDQGDSDGRSRD</sequence>
<protein>
    <submittedName>
        <fullName evidence="2">Uncharacterized protein</fullName>
    </submittedName>
</protein>
<dbReference type="AlphaFoldDB" id="F7VIJ0"/>
<organism evidence="2 3">
    <name type="scientific">Acetobacter tropicalis NBRC 101654</name>
    <dbReference type="NCBI Taxonomy" id="749388"/>
    <lineage>
        <taxon>Bacteria</taxon>
        <taxon>Pseudomonadati</taxon>
        <taxon>Pseudomonadota</taxon>
        <taxon>Alphaproteobacteria</taxon>
        <taxon>Acetobacterales</taxon>
        <taxon>Acetobacteraceae</taxon>
        <taxon>Acetobacter</taxon>
    </lineage>
</organism>
<gene>
    <name evidence="2" type="ORF">ATPR_3189</name>
</gene>
<evidence type="ECO:0000256" key="1">
    <source>
        <dbReference type="SAM" id="MobiDB-lite"/>
    </source>
</evidence>